<comment type="catalytic activity">
    <reaction evidence="1">
        <text>Release of an N-terminal tripeptide from a polypeptide.</text>
        <dbReference type="EC" id="3.4.14.10"/>
    </reaction>
</comment>
<evidence type="ECO:0000259" key="14">
    <source>
        <dbReference type="Pfam" id="PF00082"/>
    </source>
</evidence>
<feature type="domain" description="Peptidase S8/S53" evidence="14">
    <location>
        <begin position="36"/>
        <end position="512"/>
    </location>
</feature>
<dbReference type="GO" id="GO:0004177">
    <property type="term" value="F:aminopeptidase activity"/>
    <property type="evidence" value="ECO:0007669"/>
    <property type="project" value="UniProtKB-KW"/>
</dbReference>
<dbReference type="InterPro" id="IPR034051">
    <property type="entry name" value="TPP_II_domain"/>
</dbReference>
<evidence type="ECO:0000259" key="15">
    <source>
        <dbReference type="Pfam" id="PF12580"/>
    </source>
</evidence>
<dbReference type="EC" id="3.4.21.62" evidence="10"/>
<accession>B7FXC9</accession>
<dbReference type="Gene3D" id="1.25.40.710">
    <property type="match status" value="1"/>
</dbReference>
<keyword evidence="8 12" id="KW-0720">Serine protease</keyword>
<dbReference type="InterPro" id="IPR023828">
    <property type="entry name" value="Peptidase_S8_Ser-AS"/>
</dbReference>
<dbReference type="FunFam" id="3.40.50.200:FF:000003">
    <property type="entry name" value="Tripeptidyl peptidase 2"/>
    <property type="match status" value="1"/>
</dbReference>
<dbReference type="InterPro" id="IPR015500">
    <property type="entry name" value="Peptidase_S8_subtilisin-rel"/>
</dbReference>
<dbReference type="InterPro" id="IPR022229">
    <property type="entry name" value="TPPII_Ig-like-2"/>
</dbReference>
<protein>
    <recommendedName>
        <fullName evidence="4">Tripeptidyl-peptidase 2</fullName>
        <ecNumber evidence="3">3.4.14.10</ecNumber>
        <ecNumber evidence="10">3.4.21.62</ecNumber>
    </recommendedName>
    <alternativeName>
        <fullName evidence="11">Tripeptidyl aminopeptidase</fullName>
    </alternativeName>
</protein>
<evidence type="ECO:0000256" key="1">
    <source>
        <dbReference type="ARBA" id="ARBA00001910"/>
    </source>
</evidence>
<dbReference type="HOGENOM" id="CLU_003084_1_0_1"/>
<dbReference type="KEGG" id="pti:PHATRDRAFT_26948"/>
<dbReference type="EMBL" id="CM000609">
    <property type="protein sequence ID" value="EEC49138.1"/>
    <property type="molecule type" value="Genomic_DNA"/>
</dbReference>
<dbReference type="eggNOG" id="KOG1114">
    <property type="taxonomic scope" value="Eukaryota"/>
</dbReference>
<evidence type="ECO:0000256" key="12">
    <source>
        <dbReference type="PROSITE-ProRule" id="PRU01240"/>
    </source>
</evidence>
<feature type="active site" description="Charge relay system" evidence="12">
    <location>
        <position position="45"/>
    </location>
</feature>
<comment type="similarity">
    <text evidence="2 12">Belongs to the peptidase S8 family.</text>
</comment>
<feature type="domain" description="Tripeptidyl-peptidase II first Ig-like" evidence="17">
    <location>
        <begin position="535"/>
        <end position="656"/>
    </location>
</feature>
<dbReference type="PANTHER" id="PTHR43806:SF14">
    <property type="entry name" value="TRIPEPTIDYL-PEPTIDASE 2"/>
    <property type="match status" value="1"/>
</dbReference>
<dbReference type="MEROPS" id="S08.A56"/>
<dbReference type="AlphaFoldDB" id="B7FXC9"/>
<dbReference type="Pfam" id="PF00082">
    <property type="entry name" value="Peptidase_S8"/>
    <property type="match status" value="1"/>
</dbReference>
<reference evidence="20" key="2">
    <citation type="submission" date="2008-08" db="EMBL/GenBank/DDBJ databases">
        <authorList>
            <consortium name="Diatom Consortium"/>
            <person name="Grigoriev I."/>
            <person name="Grimwood J."/>
            <person name="Kuo A."/>
            <person name="Otillar R.P."/>
            <person name="Salamov A."/>
            <person name="Detter J.C."/>
            <person name="Lindquist E."/>
            <person name="Shapiro H."/>
            <person name="Lucas S."/>
            <person name="Glavina del Rio T."/>
            <person name="Pitluck S."/>
            <person name="Rokhsar D."/>
            <person name="Bowler C."/>
        </authorList>
    </citation>
    <scope>GENOME REANNOTATION</scope>
    <source>
        <strain evidence="20">CCAP 1055/1</strain>
    </source>
</reference>
<evidence type="ECO:0000259" key="18">
    <source>
        <dbReference type="Pfam" id="PF21316"/>
    </source>
</evidence>
<evidence type="ECO:0000256" key="8">
    <source>
        <dbReference type="ARBA" id="ARBA00022825"/>
    </source>
</evidence>
<evidence type="ECO:0000256" key="10">
    <source>
        <dbReference type="ARBA" id="ARBA00023619"/>
    </source>
</evidence>
<dbReference type="InParanoid" id="B7FXC9"/>
<name>B7FXC9_PHATC</name>
<dbReference type="GO" id="GO:0008240">
    <property type="term" value="F:tripeptidyl-peptidase activity"/>
    <property type="evidence" value="ECO:0007669"/>
    <property type="project" value="UniProtKB-EC"/>
</dbReference>
<dbReference type="GO" id="GO:0005829">
    <property type="term" value="C:cytosol"/>
    <property type="evidence" value="ECO:0007669"/>
    <property type="project" value="TreeGrafter"/>
</dbReference>
<organism evidence="19 20">
    <name type="scientific">Phaeodactylum tricornutum (strain CCAP 1055/1)</name>
    <dbReference type="NCBI Taxonomy" id="556484"/>
    <lineage>
        <taxon>Eukaryota</taxon>
        <taxon>Sar</taxon>
        <taxon>Stramenopiles</taxon>
        <taxon>Ochrophyta</taxon>
        <taxon>Bacillariophyta</taxon>
        <taxon>Bacillariophyceae</taxon>
        <taxon>Bacillariophycidae</taxon>
        <taxon>Naviculales</taxon>
        <taxon>Phaeodactylaceae</taxon>
        <taxon>Phaeodactylum</taxon>
    </lineage>
</organism>
<gene>
    <name evidence="19" type="ORF">PHATRDRAFT_26948</name>
</gene>
<evidence type="ECO:0000256" key="3">
    <source>
        <dbReference type="ARBA" id="ARBA00012462"/>
    </source>
</evidence>
<dbReference type="InterPro" id="IPR000209">
    <property type="entry name" value="Peptidase_S8/S53_dom"/>
</dbReference>
<dbReference type="GO" id="GO:0006508">
    <property type="term" value="P:proteolysis"/>
    <property type="evidence" value="ECO:0007669"/>
    <property type="project" value="UniProtKB-KW"/>
</dbReference>
<dbReference type="Pfam" id="PF12580">
    <property type="entry name" value="TPPII"/>
    <property type="match status" value="1"/>
</dbReference>
<evidence type="ECO:0000256" key="7">
    <source>
        <dbReference type="ARBA" id="ARBA00022801"/>
    </source>
</evidence>
<dbReference type="InterPro" id="IPR036852">
    <property type="entry name" value="Peptidase_S8/S53_dom_sf"/>
</dbReference>
<keyword evidence="7 12" id="KW-0378">Hydrolase</keyword>
<evidence type="ECO:0000313" key="20">
    <source>
        <dbReference type="Proteomes" id="UP000000759"/>
    </source>
</evidence>
<reference evidence="19 20" key="1">
    <citation type="journal article" date="2008" name="Nature">
        <title>The Phaeodactylum genome reveals the evolutionary history of diatom genomes.</title>
        <authorList>
            <person name="Bowler C."/>
            <person name="Allen A.E."/>
            <person name="Badger J.H."/>
            <person name="Grimwood J."/>
            <person name="Jabbari K."/>
            <person name="Kuo A."/>
            <person name="Maheswari U."/>
            <person name="Martens C."/>
            <person name="Maumus F."/>
            <person name="Otillar R.P."/>
            <person name="Rayko E."/>
            <person name="Salamov A."/>
            <person name="Vandepoele K."/>
            <person name="Beszteri B."/>
            <person name="Gruber A."/>
            <person name="Heijde M."/>
            <person name="Katinka M."/>
            <person name="Mock T."/>
            <person name="Valentin K."/>
            <person name="Verret F."/>
            <person name="Berges J.A."/>
            <person name="Brownlee C."/>
            <person name="Cadoret J.P."/>
            <person name="Chiovitti A."/>
            <person name="Choi C.J."/>
            <person name="Coesel S."/>
            <person name="De Martino A."/>
            <person name="Detter J.C."/>
            <person name="Durkin C."/>
            <person name="Falciatore A."/>
            <person name="Fournet J."/>
            <person name="Haruta M."/>
            <person name="Huysman M.J."/>
            <person name="Jenkins B.D."/>
            <person name="Jiroutova K."/>
            <person name="Jorgensen R.E."/>
            <person name="Joubert Y."/>
            <person name="Kaplan A."/>
            <person name="Kroger N."/>
            <person name="Kroth P.G."/>
            <person name="La Roche J."/>
            <person name="Lindquist E."/>
            <person name="Lommer M."/>
            <person name="Martin-Jezequel V."/>
            <person name="Lopez P.J."/>
            <person name="Lucas S."/>
            <person name="Mangogna M."/>
            <person name="McGinnis K."/>
            <person name="Medlin L.K."/>
            <person name="Montsant A."/>
            <person name="Oudot-Le Secq M.P."/>
            <person name="Napoli C."/>
            <person name="Obornik M."/>
            <person name="Parker M.S."/>
            <person name="Petit J.L."/>
            <person name="Porcel B.M."/>
            <person name="Poulsen N."/>
            <person name="Robison M."/>
            <person name="Rychlewski L."/>
            <person name="Rynearson T.A."/>
            <person name="Schmutz J."/>
            <person name="Shapiro H."/>
            <person name="Siaut M."/>
            <person name="Stanley M."/>
            <person name="Sussman M.R."/>
            <person name="Taylor A.R."/>
            <person name="Vardi A."/>
            <person name="von Dassow P."/>
            <person name="Vyverman W."/>
            <person name="Willis A."/>
            <person name="Wyrwicz L.S."/>
            <person name="Rokhsar D.S."/>
            <person name="Weissenbach J."/>
            <person name="Armbrust E.V."/>
            <person name="Green B.R."/>
            <person name="Van de Peer Y."/>
            <person name="Grigoriev I.V."/>
        </authorList>
    </citation>
    <scope>NUCLEOTIDE SEQUENCE [LARGE SCALE GENOMIC DNA]</scope>
    <source>
        <strain evidence="19 20">CCAP 1055/1</strain>
    </source>
</reference>
<dbReference type="Gene3D" id="2.60.40.3170">
    <property type="match status" value="1"/>
</dbReference>
<dbReference type="InterPro" id="IPR048384">
    <property type="entry name" value="TPPII_GBD"/>
</dbReference>
<feature type="region of interest" description="Disordered" evidence="13">
    <location>
        <begin position="1027"/>
        <end position="1047"/>
    </location>
</feature>
<evidence type="ECO:0000259" key="16">
    <source>
        <dbReference type="Pfam" id="PF12583"/>
    </source>
</evidence>
<dbReference type="InterPro" id="IPR048383">
    <property type="entry name" value="TPPII_Ig-like-1"/>
</dbReference>
<evidence type="ECO:0000313" key="19">
    <source>
        <dbReference type="EMBL" id="EEC49138.1"/>
    </source>
</evidence>
<dbReference type="Pfam" id="PF12583">
    <property type="entry name" value="TPPII_C"/>
    <property type="match status" value="1"/>
</dbReference>
<dbReference type="Pfam" id="PF21223">
    <property type="entry name" value="TPPII_Ig-like-1"/>
    <property type="match status" value="1"/>
</dbReference>
<dbReference type="InterPro" id="IPR046940">
    <property type="entry name" value="TPPII_Ig-like_sf"/>
</dbReference>
<sequence>MTETNVPTIPFPLIDLVPKKETNVRRFLEAYPEYDGRNVIVGILDTGVDPGAHGLGTLPDGTTPKLLNVVDCTGSGDVDVSTQVELQRHVNADADDGSDGNVHDANGNDTAVDDTPTPLTTPLPQVRLGVKRAYELFPAKLRERVQETRRQAFQAQLDRYVVDVRQQLAAWNVAHPKPPTSPEEAKVRDDLQARLDVLLDSEWNDDPGPLYDCVVFYDGTDYQAVVDVHETGDLRNAQPFTSFAKSRQFGTLGTIDQMNYAVQFYNQGTILSLVTDASPHGTHVAGITAAAEGERSGVAPGAQLVSFKIGDSRLGSMETGTSLTRAMIEAVRHKCDVINLSYGEGCAMPNHGRFVELAEELVWKHNVVFVSSAGNNGPAISTVGAPGGTSSACIGVSAYVSPAMMKAGYSMPYHTGTTYTWSSVGPTADGDNGVDVTAPGGAITSVSNWCLQKSMLMNGTSMSSPHATGCVALLISACKAEGIPVSPARIRRALQNSAKRLPNLSTLQQGWGMIQVDRAFDYLQANKDDDTEDIYFDVRVANRSGSPRGIYLRQADESATRQNFAIHVDPKFRPEDDISTDSQRRKIDFEMHFQIEASEPWVTVPDHFMLMNNGRTFKIDVDPTGLEPGVHTARVYGLDSRKPSRCVVFSIPITVVKPMETKHDISLGALEFKPAEIKRFFVRPPLGSTWMDITIRDLRDANIDGESSTKLIVLHTVQLLPHAAYRDFEQQKHYNLRPSQTVVASIAVEDGITCEIDLARYWSTLGTTKVDVEIQFRGVRPVPNKMTLRCGEGGSLVRVHSDLADETINPVAKLTKWLTPLRPKAGAAIKPMGPRDTLPSRNKEIYELVLTYEFTQEEKGSLIPRALGMQGILYESVFESQIMLLFDGEKKYLGVADAFPSFLTVPKGSVTIRMQIRHDDPSKLENLKDMPIWIERKLEKEIALSVYSSREGVMSGAATFRKRVLHKGSGCSVFFGEPASSKLPASAKTGDLLTGNSTFGSADASLPGTGKRPGGFPLAYWIGPKAEKTTTDSEAVEPKDERTPEEKMNDAVRDLKVEHLGKIPATDKEVNSFNELYAKLEQEFSDHLPLRMIKLKYLESRKDRVAILDDIVQVSEAIVGLINEDELALHFGRKSDSEDSAAVRDRNEMKEKKSILTEALARMAMAYADIKTEEAKPKFDETLKKLKAWVDLDSTSKYTPLVLEREERAGRYGIVLKLISKLLSKEVKEKDFVKPLSKRDLLEKRAIILGTLGYSILVEHDKKTRVIACPKAYALF</sequence>
<dbReference type="CDD" id="cd04857">
    <property type="entry name" value="Peptidases_S8_Tripeptidyl_Aminopeptidase_II"/>
    <property type="match status" value="1"/>
</dbReference>
<dbReference type="RefSeq" id="XP_002179315.1">
    <property type="nucleotide sequence ID" value="XM_002179279.1"/>
</dbReference>
<dbReference type="PRINTS" id="PR00723">
    <property type="entry name" value="SUBTILISIN"/>
</dbReference>
<dbReference type="InterPro" id="IPR022232">
    <property type="entry name" value="TPPII_C_art"/>
</dbReference>
<feature type="domain" description="Tripeptidyl peptidase II second Ig-like" evidence="15">
    <location>
        <begin position="802"/>
        <end position="988"/>
    </location>
</feature>
<comment type="catalytic activity">
    <reaction evidence="9">
        <text>Hydrolysis of proteins with broad specificity for peptide bonds, and a preference for a large uncharged residue in P1. Hydrolyzes peptide amides.</text>
        <dbReference type="EC" id="3.4.21.62"/>
    </reaction>
</comment>
<feature type="region of interest" description="Disordered" evidence="13">
    <location>
        <begin position="91"/>
        <end position="123"/>
    </location>
</feature>
<dbReference type="OrthoDB" id="10256524at2759"/>
<evidence type="ECO:0000256" key="5">
    <source>
        <dbReference type="ARBA" id="ARBA00022438"/>
    </source>
</evidence>
<dbReference type="Proteomes" id="UP000000759">
    <property type="component" value="Chromosome 6"/>
</dbReference>
<dbReference type="STRING" id="556484.B7FXC9"/>
<dbReference type="InterPro" id="IPR046939">
    <property type="entry name" value="TPPII_C_sf"/>
</dbReference>
<dbReference type="Pfam" id="PF21316">
    <property type="entry name" value="TPPII_GBD"/>
    <property type="match status" value="1"/>
</dbReference>
<dbReference type="SUPFAM" id="SSF52743">
    <property type="entry name" value="Subtilisin-like"/>
    <property type="match status" value="1"/>
</dbReference>
<dbReference type="Gene3D" id="3.40.50.200">
    <property type="entry name" value="Peptidase S8/S53 domain"/>
    <property type="match status" value="2"/>
</dbReference>
<dbReference type="GeneID" id="7199979"/>
<dbReference type="PROSITE" id="PS51892">
    <property type="entry name" value="SUBTILASE"/>
    <property type="match status" value="1"/>
</dbReference>
<evidence type="ECO:0000259" key="17">
    <source>
        <dbReference type="Pfam" id="PF21223"/>
    </source>
</evidence>
<keyword evidence="20" id="KW-1185">Reference proteome</keyword>
<proteinExistence type="inferred from homology"/>
<evidence type="ECO:0000256" key="9">
    <source>
        <dbReference type="ARBA" id="ARBA00023529"/>
    </source>
</evidence>
<dbReference type="EC" id="3.4.14.10" evidence="3"/>
<dbReference type="PANTHER" id="PTHR43806">
    <property type="entry name" value="PEPTIDASE S8"/>
    <property type="match status" value="1"/>
</dbReference>
<dbReference type="GO" id="GO:0004252">
    <property type="term" value="F:serine-type endopeptidase activity"/>
    <property type="evidence" value="ECO:0007669"/>
    <property type="project" value="UniProtKB-UniRule"/>
</dbReference>
<feature type="domain" description="Tripeptidyl-peptidase II galactose-binding" evidence="18">
    <location>
        <begin position="672"/>
        <end position="766"/>
    </location>
</feature>
<evidence type="ECO:0000256" key="4">
    <source>
        <dbReference type="ARBA" id="ARBA00020244"/>
    </source>
</evidence>
<dbReference type="PROSITE" id="PS00138">
    <property type="entry name" value="SUBTILASE_SER"/>
    <property type="match status" value="1"/>
</dbReference>
<dbReference type="InterPro" id="IPR050131">
    <property type="entry name" value="Peptidase_S8_subtilisin-like"/>
</dbReference>
<evidence type="ECO:0000256" key="2">
    <source>
        <dbReference type="ARBA" id="ARBA00011073"/>
    </source>
</evidence>
<keyword evidence="5" id="KW-0031">Aminopeptidase</keyword>
<feature type="domain" description="Tripeptidyl peptidase II C-terminal" evidence="16">
    <location>
        <begin position="1037"/>
        <end position="1104"/>
    </location>
</feature>
<dbReference type="PaxDb" id="2850-Phatr26948"/>
<evidence type="ECO:0000256" key="6">
    <source>
        <dbReference type="ARBA" id="ARBA00022670"/>
    </source>
</evidence>
<feature type="active site" description="Charge relay system" evidence="12">
    <location>
        <position position="461"/>
    </location>
</feature>
<keyword evidence="6 12" id="KW-0645">Protease</keyword>
<evidence type="ECO:0000256" key="13">
    <source>
        <dbReference type="SAM" id="MobiDB-lite"/>
    </source>
</evidence>
<evidence type="ECO:0000256" key="11">
    <source>
        <dbReference type="ARBA" id="ARBA00032232"/>
    </source>
</evidence>
<feature type="active site" description="Charge relay system" evidence="12">
    <location>
        <position position="280"/>
    </location>
</feature>